<dbReference type="GO" id="GO:0006508">
    <property type="term" value="P:proteolysis"/>
    <property type="evidence" value="ECO:0007669"/>
    <property type="project" value="UniProtKB-KW"/>
</dbReference>
<feature type="compositionally biased region" description="Basic and acidic residues" evidence="5">
    <location>
        <begin position="1788"/>
        <end position="1800"/>
    </location>
</feature>
<feature type="region of interest" description="Disordered" evidence="5">
    <location>
        <begin position="642"/>
        <end position="663"/>
    </location>
</feature>
<dbReference type="InterPro" id="IPR012337">
    <property type="entry name" value="RNaseH-like_sf"/>
</dbReference>
<comment type="caution">
    <text evidence="7">The sequence shown here is derived from an EMBL/GenBank/DDBJ whole genome shotgun (WGS) entry which is preliminary data.</text>
</comment>
<organism evidence="7">
    <name type="scientific">Tanacetum cinerariifolium</name>
    <name type="common">Dalmatian daisy</name>
    <name type="synonym">Chrysanthemum cinerariifolium</name>
    <dbReference type="NCBI Taxonomy" id="118510"/>
    <lineage>
        <taxon>Eukaryota</taxon>
        <taxon>Viridiplantae</taxon>
        <taxon>Streptophyta</taxon>
        <taxon>Embryophyta</taxon>
        <taxon>Tracheophyta</taxon>
        <taxon>Spermatophyta</taxon>
        <taxon>Magnoliopsida</taxon>
        <taxon>eudicotyledons</taxon>
        <taxon>Gunneridae</taxon>
        <taxon>Pentapetalae</taxon>
        <taxon>asterids</taxon>
        <taxon>campanulids</taxon>
        <taxon>Asterales</taxon>
        <taxon>Asteraceae</taxon>
        <taxon>Asteroideae</taxon>
        <taxon>Anthemideae</taxon>
        <taxon>Anthemidinae</taxon>
        <taxon>Tanacetum</taxon>
    </lineage>
</organism>
<dbReference type="Pfam" id="PF07727">
    <property type="entry name" value="RVT_2"/>
    <property type="match status" value="1"/>
</dbReference>
<feature type="region of interest" description="Disordered" evidence="5">
    <location>
        <begin position="1671"/>
        <end position="1700"/>
    </location>
</feature>
<dbReference type="InterPro" id="IPR036397">
    <property type="entry name" value="RNaseH_sf"/>
</dbReference>
<dbReference type="SUPFAM" id="SSF53098">
    <property type="entry name" value="Ribonuclease H-like"/>
    <property type="match status" value="1"/>
</dbReference>
<feature type="region of interest" description="Disordered" evidence="5">
    <location>
        <begin position="520"/>
        <end position="549"/>
    </location>
</feature>
<dbReference type="PROSITE" id="PS50994">
    <property type="entry name" value="INTEGRASE"/>
    <property type="match status" value="1"/>
</dbReference>
<dbReference type="GO" id="GO:0015074">
    <property type="term" value="P:DNA integration"/>
    <property type="evidence" value="ECO:0007669"/>
    <property type="project" value="InterPro"/>
</dbReference>
<evidence type="ECO:0000313" key="7">
    <source>
        <dbReference type="EMBL" id="GEU78842.1"/>
    </source>
</evidence>
<dbReference type="InterPro" id="IPR001584">
    <property type="entry name" value="Integrase_cat-core"/>
</dbReference>
<gene>
    <name evidence="7" type="ORF">Tci_050820</name>
</gene>
<evidence type="ECO:0000256" key="3">
    <source>
        <dbReference type="ARBA" id="ARBA00022801"/>
    </source>
</evidence>
<feature type="compositionally biased region" description="Low complexity" evidence="5">
    <location>
        <begin position="1040"/>
        <end position="1051"/>
    </location>
</feature>
<dbReference type="Gene3D" id="3.30.420.10">
    <property type="entry name" value="Ribonuclease H-like superfamily/Ribonuclease H"/>
    <property type="match status" value="1"/>
</dbReference>
<evidence type="ECO:0000259" key="6">
    <source>
        <dbReference type="PROSITE" id="PS50994"/>
    </source>
</evidence>
<keyword evidence="1" id="KW-0645">Protease</keyword>
<reference evidence="7" key="1">
    <citation type="journal article" date="2019" name="Sci. Rep.">
        <title>Draft genome of Tanacetum cinerariifolium, the natural source of mosquito coil.</title>
        <authorList>
            <person name="Yamashiro T."/>
            <person name="Shiraishi A."/>
            <person name="Satake H."/>
            <person name="Nakayama K."/>
        </authorList>
    </citation>
    <scope>NUCLEOTIDE SEQUENCE</scope>
</reference>
<evidence type="ECO:0000256" key="4">
    <source>
        <dbReference type="SAM" id="Coils"/>
    </source>
</evidence>
<feature type="compositionally biased region" description="Basic and acidic residues" evidence="5">
    <location>
        <begin position="1056"/>
        <end position="1071"/>
    </location>
</feature>
<dbReference type="InterPro" id="IPR054722">
    <property type="entry name" value="PolX-like_BBD"/>
</dbReference>
<dbReference type="GO" id="GO:0008233">
    <property type="term" value="F:peptidase activity"/>
    <property type="evidence" value="ECO:0007669"/>
    <property type="project" value="UniProtKB-KW"/>
</dbReference>
<proteinExistence type="predicted"/>
<feature type="region of interest" description="Disordered" evidence="5">
    <location>
        <begin position="1781"/>
        <end position="1800"/>
    </location>
</feature>
<keyword evidence="4" id="KW-0175">Coiled coil</keyword>
<keyword evidence="3" id="KW-0378">Hydrolase</keyword>
<dbReference type="InterPro" id="IPR039537">
    <property type="entry name" value="Retrotran_Ty1/copia-like"/>
</dbReference>
<dbReference type="EMBL" id="BKCJ010007754">
    <property type="protein sequence ID" value="GEU78842.1"/>
    <property type="molecule type" value="Genomic_DNA"/>
</dbReference>
<feature type="domain" description="Integrase catalytic" evidence="6">
    <location>
        <begin position="853"/>
        <end position="950"/>
    </location>
</feature>
<dbReference type="PANTHER" id="PTHR42648">
    <property type="entry name" value="TRANSPOSASE, PUTATIVE-RELATED"/>
    <property type="match status" value="1"/>
</dbReference>
<feature type="coiled-coil region" evidence="4">
    <location>
        <begin position="402"/>
        <end position="429"/>
    </location>
</feature>
<feature type="region of interest" description="Disordered" evidence="5">
    <location>
        <begin position="1038"/>
        <end position="1072"/>
    </location>
</feature>
<feature type="compositionally biased region" description="Basic and acidic residues" evidence="5">
    <location>
        <begin position="537"/>
        <end position="547"/>
    </location>
</feature>
<accession>A0A6L2N143</accession>
<dbReference type="PANTHER" id="PTHR42648:SF32">
    <property type="entry name" value="RIBONUCLEASE H-LIKE DOMAIN, GAG-PRE-INTEGRASE DOMAIN PROTEIN-RELATED"/>
    <property type="match status" value="1"/>
</dbReference>
<evidence type="ECO:0000256" key="2">
    <source>
        <dbReference type="ARBA" id="ARBA00022723"/>
    </source>
</evidence>
<evidence type="ECO:0000256" key="1">
    <source>
        <dbReference type="ARBA" id="ARBA00022670"/>
    </source>
</evidence>
<dbReference type="GO" id="GO:0003676">
    <property type="term" value="F:nucleic acid binding"/>
    <property type="evidence" value="ECO:0007669"/>
    <property type="project" value="InterPro"/>
</dbReference>
<dbReference type="Pfam" id="PF22936">
    <property type="entry name" value="Pol_BBD"/>
    <property type="match status" value="1"/>
</dbReference>
<sequence>MDSLSLQVVSATKLPILNPNEFDLWKMRIEQYFLMTDYSLWEVILNGDSPISTRIVEGVVQPVAPTTAEQRLARKNELKACGTLLMALPDKHQLKFNSYKDAKTLMEAIENRYGRNTKTKKVQKIPLKQQFENFTGSTSKGLDQIHDRLQKLVSQLEIHGRNKADLEEKRLDDLFNSIKIYETEVKHSSSLSTASQNLAFVSSSQTNSTTDSVSVAIGVSAVGSKLPAYPLPNVDSLSNAVIYSFFASQSTSPQLDNEDLKQIDVDDLEEMDLRWQMAMLTMRARRKCRPPKDPRRPGSYDWSYQAEEEPTNFALMAFSSSSSSDNEVPSCSKACSKAYAQLHSQYDKLTDDFHKFQFDVISYQTGLESVEARLLVYKQNESVFKENIKLLNIEVQLRDTALVTLRQKLETTEQERDDLKLKLEKFQTSSKNLTDLLASQTYEKNGFIPSGGHHAVPPSYTGTFMPPKPDLVFHTAPSSETDHFTFIVQVSPTKPEQALSPTTRPSAPIIEDWIFDSEEDSQTQAPQVVPSFAQSSEHVKSPRHPDQPLKTTFLAVTPVLELAQRNYAPRGTHKQYAPLSHSKSQTHMVPTAVLTQSKSVLNTAARPVRAALPNIHVTRPRHAHHVVTKSKSPIRRHITHSLSSKTSNSHPRVTTAKDSVGNPQQALKDKGVIDSGCSRHMTGNMSYLSDFKELNKGYVAFRGNPKGGKITGNGKIKTGKLDFDDVYFVKELKLNLFSVSQMCDKKNRVLFTDTKCLVLSPDFKLPDESQVLLRVPRENNMYNVNLKTIIPSGDLTCLFAKATINESNLWHRRLGHINFCHRRQGHINFKTINKLVKGKANNTKPLKINLKVKVMRSDNGIEFKNSDLNQFCGLKRIKREFSVPRTLQKNGIAKRKNMTFIKAARTMLVDLLLPIPFWAEAVNTGCYVQNRVLVTKPHNKTTYELLHGRTPSIGFIRPFGCSVTILNTLDYLGKFQGKVDEGFLVGYSVCSKAFGVFNREEVNQTYVLFPVWSVGSTNPQNNDKDALFDGNKHDVDTQKSESVVIHSSSSSAQTRKQVDKTKKENKGKSHVESFTGYRDLNAEFEDCSNNSSNEDAAGSTVPTVGHNFRNNTNTFSALGPSNITVSPTYEKSSFIDASTLPDDPDMPELEDNTYSDDEDVVGAEEEPKRVHQALKDPSWIKAMQEELLQFKMQKVWVLVNLSYGKRAIGTKWVYRNKKDESGIVIRNKARLVAQGHTHVEGIDYEEVFAPIARIKAIRLFLAYASFMGFMVYQIDVKSAFLYGTIEKEVYVCQPPGFEDPDHPDKVYKVVKALYGLHQAPRACQDKYVAEILRKFRLTEGKSASTPIDTEKLLLKDPDGEDVDVHTYRCRLISWQCKKQTVVATSSIEAEYVAAASGCAQVLWIQNQLLDYSILGVVLTLQVALRGMRVFNSPMLYLLRVEMVLNSPWIMPILGIQELASPKANGSCLKQARGFNQIIDFLNGSYIKYALTVNPHIYVSCIKQFWNIVTVKQSNDVTRLQAPIDRKKVVLTEATIRDVLRLDYAEGVDCLPNEEIFAELARMGYEKPSTKLTFYKAFFLSQCKFLIHTLLQSLSAKRTSWNEFSSAMASAVICLSTGRKFNFSKYIFESLVRNVDSSSKFYMYPRVGKGFSGVETPLFEGMLVVGENVEEGEAVHEQSIPSPTPPTPPPQQPQDFPSTSQGRMIDELDMDEGVALMGKKEEEKKTEEAKDIAGDDQPAEVEEVVEVVTTAKLITEVVIAASESVSAASITILAVEPQVPATTPTAVPSKDKGKGKMVEEPKLLKKKQHEELDEEYTRKLHEELNKDIDWDTAIEHVKQKAKEDPAV</sequence>
<feature type="compositionally biased region" description="Pro residues" evidence="5">
    <location>
        <begin position="1681"/>
        <end position="1691"/>
    </location>
</feature>
<evidence type="ECO:0000256" key="5">
    <source>
        <dbReference type="SAM" id="MobiDB-lite"/>
    </source>
</evidence>
<feature type="compositionally biased region" description="Polar residues" evidence="5">
    <location>
        <begin position="642"/>
        <end position="652"/>
    </location>
</feature>
<keyword evidence="2" id="KW-0479">Metal-binding</keyword>
<protein>
    <recommendedName>
        <fullName evidence="6">Integrase catalytic domain-containing protein</fullName>
    </recommendedName>
</protein>
<name>A0A6L2N143_TANCI</name>
<feature type="compositionally biased region" description="Polar residues" evidence="5">
    <location>
        <begin position="522"/>
        <end position="536"/>
    </location>
</feature>
<dbReference type="Pfam" id="PF14223">
    <property type="entry name" value="Retrotran_gag_2"/>
    <property type="match status" value="1"/>
</dbReference>
<dbReference type="GO" id="GO:0046872">
    <property type="term" value="F:metal ion binding"/>
    <property type="evidence" value="ECO:0007669"/>
    <property type="project" value="UniProtKB-KW"/>
</dbReference>
<dbReference type="InterPro" id="IPR013103">
    <property type="entry name" value="RVT_2"/>
</dbReference>